<dbReference type="InterPro" id="IPR003788">
    <property type="entry name" value="NDUFAF7"/>
</dbReference>
<evidence type="ECO:0000313" key="5">
    <source>
        <dbReference type="Proteomes" id="UP000077349"/>
    </source>
</evidence>
<dbReference type="InterPro" id="IPR029063">
    <property type="entry name" value="SAM-dependent_MTases_sf"/>
</dbReference>
<feature type="region of interest" description="Disordered" evidence="3">
    <location>
        <begin position="242"/>
        <end position="270"/>
    </location>
</feature>
<accession>A0A177GDN8</accession>
<evidence type="ECO:0000256" key="3">
    <source>
        <dbReference type="SAM" id="MobiDB-lite"/>
    </source>
</evidence>
<dbReference type="Pfam" id="PF02636">
    <property type="entry name" value="Methyltransf_28"/>
    <property type="match status" value="1"/>
</dbReference>
<keyword evidence="2" id="KW-0808">Transferase</keyword>
<comment type="caution">
    <text evidence="4">The sequence shown here is derived from an EMBL/GenBank/DDBJ whole genome shotgun (WGS) entry which is preliminary data.</text>
</comment>
<feature type="region of interest" description="Disordered" evidence="3">
    <location>
        <begin position="1"/>
        <end position="23"/>
    </location>
</feature>
<dbReference type="GO" id="GO:0032259">
    <property type="term" value="P:methylation"/>
    <property type="evidence" value="ECO:0007669"/>
    <property type="project" value="UniProtKB-KW"/>
</dbReference>
<sequence>MPAHSPAPDGLPPQRPASGPEQQPERLDAFMARANAQYYATHPLLTDFITAPEISQVFGELLGAWAATVWLSMGQPERVVLAEAGPGRGTLMADMLRLITSRVPTFAQALEVHLVETSPLMQQAQAKALTPFVARFPGIAPVWHTTLESLPDGPLILVANEFLDALPIRQFLHTAEGWQEHYVQNGAFCCVPCPAPSLPDGRTLDPDYVVEVCEPALEVARLLGNRFAHSPGAALFLDYGHTSSQDRRLPPSPAPCPPRQTAGSRRRGRPDSPCGLYRFCRCGAASRSNGPGGCHTRDVFTCFRADGTHRTARRPRQPAGCG</sequence>
<dbReference type="SUPFAM" id="SSF53335">
    <property type="entry name" value="S-adenosyl-L-methionine-dependent methyltransferases"/>
    <property type="match status" value="1"/>
</dbReference>
<reference evidence="4 5" key="1">
    <citation type="submission" date="2016-03" db="EMBL/GenBank/DDBJ databases">
        <title>Draft genome sequence of Acetobacter malorum CECT 7742, a strain isolated from strawberry vinegar.</title>
        <authorList>
            <person name="Sainz F."/>
            <person name="Mas A."/>
            <person name="Torija M.J."/>
        </authorList>
    </citation>
    <scope>NUCLEOTIDE SEQUENCE [LARGE SCALE GENOMIC DNA]</scope>
    <source>
        <strain evidence="4 5">CECT 7742</strain>
    </source>
</reference>
<dbReference type="PANTHER" id="PTHR12049:SF7">
    <property type="entry name" value="PROTEIN ARGININE METHYLTRANSFERASE NDUFAF7, MITOCHONDRIAL"/>
    <property type="match status" value="1"/>
</dbReference>
<evidence type="ECO:0000256" key="2">
    <source>
        <dbReference type="ARBA" id="ARBA00022679"/>
    </source>
</evidence>
<dbReference type="Gene3D" id="3.40.50.12710">
    <property type="match status" value="1"/>
</dbReference>
<organism evidence="4 5">
    <name type="scientific">Acetobacter malorum</name>
    <dbReference type="NCBI Taxonomy" id="178901"/>
    <lineage>
        <taxon>Bacteria</taxon>
        <taxon>Pseudomonadati</taxon>
        <taxon>Pseudomonadota</taxon>
        <taxon>Alphaproteobacteria</taxon>
        <taxon>Acetobacterales</taxon>
        <taxon>Acetobacteraceae</taxon>
        <taxon>Acetobacter</taxon>
    </lineage>
</organism>
<keyword evidence="1" id="KW-0489">Methyltransferase</keyword>
<dbReference type="GO" id="GO:0035243">
    <property type="term" value="F:protein-arginine omega-N symmetric methyltransferase activity"/>
    <property type="evidence" value="ECO:0007669"/>
    <property type="project" value="TreeGrafter"/>
</dbReference>
<protein>
    <submittedName>
        <fullName evidence="4">ATP synthase subunit beta</fullName>
    </submittedName>
</protein>
<dbReference type="STRING" id="178901.AmDm5_0376"/>
<evidence type="ECO:0000313" key="4">
    <source>
        <dbReference type="EMBL" id="OAG78363.1"/>
    </source>
</evidence>
<dbReference type="EMBL" id="LVHD01000003">
    <property type="protein sequence ID" value="OAG78363.1"/>
    <property type="molecule type" value="Genomic_DNA"/>
</dbReference>
<evidence type="ECO:0000256" key="1">
    <source>
        <dbReference type="ARBA" id="ARBA00022603"/>
    </source>
</evidence>
<dbReference type="PANTHER" id="PTHR12049">
    <property type="entry name" value="PROTEIN ARGININE METHYLTRANSFERASE NDUFAF7, MITOCHONDRIAL"/>
    <property type="match status" value="1"/>
</dbReference>
<dbReference type="InterPro" id="IPR038375">
    <property type="entry name" value="NDUFAF7_sf"/>
</dbReference>
<gene>
    <name evidence="4" type="ORF">Amal_00375</name>
</gene>
<dbReference type="PATRIC" id="fig|178901.16.peg.396"/>
<proteinExistence type="predicted"/>
<name>A0A177GDN8_9PROT</name>
<dbReference type="AlphaFoldDB" id="A0A177GDN8"/>
<dbReference type="Proteomes" id="UP000077349">
    <property type="component" value="Unassembled WGS sequence"/>
</dbReference>